<sequence>MNILYEPRLTCAEEIRFLKLNSFDVIHFWNKKVELPETDKALLYKGIRNLDNELIKLVEAKEDKTKIYKVYLKIGHISLLAKDFPRALSSYQKAYNLNKDGFWKEPASYFGLGLVYFHFKAFKM</sequence>
<evidence type="ECO:0000256" key="1">
    <source>
        <dbReference type="PROSITE-ProRule" id="PRU00339"/>
    </source>
</evidence>
<dbReference type="STRING" id="6277.A0A498STD2"/>
<name>A0A498STD2_ACAVI</name>
<protein>
    <submittedName>
        <fullName evidence="2">Uncharacterized protein</fullName>
    </submittedName>
</protein>
<dbReference type="EMBL" id="UPTC01004849">
    <property type="protein sequence ID" value="VBB35107.1"/>
    <property type="molecule type" value="Genomic_DNA"/>
</dbReference>
<gene>
    <name evidence="2" type="ORF">NAV_LOCUS9898</name>
</gene>
<dbReference type="Gene3D" id="1.25.40.10">
    <property type="entry name" value="Tetratricopeptide repeat domain"/>
    <property type="match status" value="1"/>
</dbReference>
<keyword evidence="3" id="KW-1185">Reference proteome</keyword>
<dbReference type="OrthoDB" id="418911at2759"/>
<keyword evidence="1" id="KW-0802">TPR repeat</keyword>
<reference evidence="2 3" key="1">
    <citation type="submission" date="2018-08" db="EMBL/GenBank/DDBJ databases">
        <authorList>
            <person name="Laetsch R D."/>
            <person name="Stevens L."/>
            <person name="Kumar S."/>
            <person name="Blaxter L. M."/>
        </authorList>
    </citation>
    <scope>NUCLEOTIDE SEQUENCE [LARGE SCALE GENOMIC DNA]</scope>
</reference>
<dbReference type="InterPro" id="IPR019734">
    <property type="entry name" value="TPR_rpt"/>
</dbReference>
<dbReference type="PROSITE" id="PS50005">
    <property type="entry name" value="TPR"/>
    <property type="match status" value="1"/>
</dbReference>
<evidence type="ECO:0000313" key="3">
    <source>
        <dbReference type="Proteomes" id="UP000276991"/>
    </source>
</evidence>
<dbReference type="InterPro" id="IPR011990">
    <property type="entry name" value="TPR-like_helical_dom_sf"/>
</dbReference>
<dbReference type="AlphaFoldDB" id="A0A498STD2"/>
<organism evidence="2 3">
    <name type="scientific">Acanthocheilonema viteae</name>
    <name type="common">Filarial nematode worm</name>
    <name type="synonym">Dipetalonema viteae</name>
    <dbReference type="NCBI Taxonomy" id="6277"/>
    <lineage>
        <taxon>Eukaryota</taxon>
        <taxon>Metazoa</taxon>
        <taxon>Ecdysozoa</taxon>
        <taxon>Nematoda</taxon>
        <taxon>Chromadorea</taxon>
        <taxon>Rhabditida</taxon>
        <taxon>Spirurina</taxon>
        <taxon>Spiruromorpha</taxon>
        <taxon>Filarioidea</taxon>
        <taxon>Onchocercidae</taxon>
        <taxon>Acanthocheilonema</taxon>
    </lineage>
</organism>
<accession>A0A498STD2</accession>
<feature type="repeat" description="TPR" evidence="1">
    <location>
        <begin position="68"/>
        <end position="101"/>
    </location>
</feature>
<proteinExistence type="predicted"/>
<dbReference type="SUPFAM" id="SSF48452">
    <property type="entry name" value="TPR-like"/>
    <property type="match status" value="1"/>
</dbReference>
<dbReference type="Proteomes" id="UP000276991">
    <property type="component" value="Unassembled WGS sequence"/>
</dbReference>
<evidence type="ECO:0000313" key="2">
    <source>
        <dbReference type="EMBL" id="VBB35107.1"/>
    </source>
</evidence>